<gene>
    <name evidence="8" type="ORF">LARV_01973</name>
</gene>
<dbReference type="GO" id="GO:0006355">
    <property type="term" value="P:regulation of DNA-templated transcription"/>
    <property type="evidence" value="ECO:0007669"/>
    <property type="project" value="TreeGrafter"/>
</dbReference>
<dbReference type="InterPro" id="IPR001789">
    <property type="entry name" value="Sig_transdc_resp-reg_receiver"/>
</dbReference>
<evidence type="ECO:0000256" key="5">
    <source>
        <dbReference type="ARBA" id="ARBA00023163"/>
    </source>
</evidence>
<dbReference type="AlphaFoldDB" id="A0A0S7B9M5"/>
<keyword evidence="9" id="KW-1185">Reference proteome</keyword>
<organism evidence="8">
    <name type="scientific">Longilinea arvoryzae</name>
    <dbReference type="NCBI Taxonomy" id="360412"/>
    <lineage>
        <taxon>Bacteria</taxon>
        <taxon>Bacillati</taxon>
        <taxon>Chloroflexota</taxon>
        <taxon>Anaerolineae</taxon>
        <taxon>Anaerolineales</taxon>
        <taxon>Anaerolineaceae</taxon>
        <taxon>Longilinea</taxon>
    </lineage>
</organism>
<evidence type="ECO:0000256" key="6">
    <source>
        <dbReference type="PROSITE-ProRule" id="PRU00169"/>
    </source>
</evidence>
<dbReference type="GO" id="GO:0000156">
    <property type="term" value="F:phosphorelay response regulator activity"/>
    <property type="evidence" value="ECO:0007669"/>
    <property type="project" value="TreeGrafter"/>
</dbReference>
<dbReference type="CDD" id="cd17574">
    <property type="entry name" value="REC_OmpR"/>
    <property type="match status" value="1"/>
</dbReference>
<evidence type="ECO:0000256" key="2">
    <source>
        <dbReference type="ARBA" id="ARBA00023012"/>
    </source>
</evidence>
<dbReference type="PROSITE" id="PS50110">
    <property type="entry name" value="RESPONSE_REGULATORY"/>
    <property type="match status" value="1"/>
</dbReference>
<evidence type="ECO:0000313" key="8">
    <source>
        <dbReference type="EMBL" id="GAP14207.1"/>
    </source>
</evidence>
<protein>
    <submittedName>
        <fullName evidence="8">Response regulators consisting of a CheY-like receiver domain and a winged-helix DNA-binding domain</fullName>
    </submittedName>
</protein>
<keyword evidence="5" id="KW-0804">Transcription</keyword>
<evidence type="ECO:0000256" key="4">
    <source>
        <dbReference type="ARBA" id="ARBA00023125"/>
    </source>
</evidence>
<dbReference type="EMBL" id="DF967972">
    <property type="protein sequence ID" value="GAP14207.1"/>
    <property type="molecule type" value="Genomic_DNA"/>
</dbReference>
<dbReference type="Gene3D" id="3.40.50.2300">
    <property type="match status" value="1"/>
</dbReference>
<dbReference type="SMART" id="SM00448">
    <property type="entry name" value="REC"/>
    <property type="match status" value="1"/>
</dbReference>
<dbReference type="SUPFAM" id="SSF52172">
    <property type="entry name" value="CheY-like"/>
    <property type="match status" value="1"/>
</dbReference>
<dbReference type="GO" id="GO:0005829">
    <property type="term" value="C:cytosol"/>
    <property type="evidence" value="ECO:0007669"/>
    <property type="project" value="TreeGrafter"/>
</dbReference>
<keyword evidence="2" id="KW-0902">Two-component regulatory system</keyword>
<feature type="domain" description="Response regulatory" evidence="7">
    <location>
        <begin position="2"/>
        <end position="115"/>
    </location>
</feature>
<dbReference type="InterPro" id="IPR011006">
    <property type="entry name" value="CheY-like_superfamily"/>
</dbReference>
<evidence type="ECO:0000256" key="3">
    <source>
        <dbReference type="ARBA" id="ARBA00023015"/>
    </source>
</evidence>
<dbReference type="RefSeq" id="WP_075073489.1">
    <property type="nucleotide sequence ID" value="NZ_DF967972.1"/>
</dbReference>
<keyword evidence="4 8" id="KW-0238">DNA-binding</keyword>
<dbReference type="OrthoDB" id="5514345at2"/>
<dbReference type="PANTHER" id="PTHR48111">
    <property type="entry name" value="REGULATOR OF RPOS"/>
    <property type="match status" value="1"/>
</dbReference>
<dbReference type="Pfam" id="PF00072">
    <property type="entry name" value="Response_reg"/>
    <property type="match status" value="1"/>
</dbReference>
<dbReference type="STRING" id="360412.LARV_01973"/>
<reference evidence="8" key="1">
    <citation type="submission" date="2015-07" db="EMBL/GenBank/DDBJ databases">
        <title>Draft Genome Sequences of Anaerolinea thermolimosa IMO-1, Bellilinea caldifistulae GOMI-1, Leptolinea tardivitalis YMTK-2, Levilinea saccharolytica KIBI-1,Longilinea arvoryzae KOME-1, Previously Described as Members of the Anaerolineaceae (Chloroflexi).</title>
        <authorList>
            <person name="Sekiguchi Y."/>
            <person name="Ohashi A."/>
            <person name="Matsuura N."/>
            <person name="Tourlousse M.D."/>
        </authorList>
    </citation>
    <scope>NUCLEOTIDE SEQUENCE [LARGE SCALE GENOMIC DNA]</scope>
    <source>
        <strain evidence="8">KOME-1</strain>
    </source>
</reference>
<keyword evidence="1 6" id="KW-0597">Phosphoprotein</keyword>
<proteinExistence type="predicted"/>
<feature type="modified residue" description="4-aspartylphosphate" evidence="6">
    <location>
        <position position="51"/>
    </location>
</feature>
<dbReference type="FunFam" id="3.40.50.2300:FF:000001">
    <property type="entry name" value="DNA-binding response regulator PhoB"/>
    <property type="match status" value="1"/>
</dbReference>
<keyword evidence="3" id="KW-0805">Transcription regulation</keyword>
<dbReference type="InterPro" id="IPR039420">
    <property type="entry name" value="WalR-like"/>
</dbReference>
<evidence type="ECO:0000256" key="1">
    <source>
        <dbReference type="ARBA" id="ARBA00022553"/>
    </source>
</evidence>
<evidence type="ECO:0000259" key="7">
    <source>
        <dbReference type="PROSITE" id="PS50110"/>
    </source>
</evidence>
<dbReference type="GO" id="GO:0000976">
    <property type="term" value="F:transcription cis-regulatory region binding"/>
    <property type="evidence" value="ECO:0007669"/>
    <property type="project" value="TreeGrafter"/>
</dbReference>
<dbReference type="Proteomes" id="UP000055060">
    <property type="component" value="Unassembled WGS sequence"/>
</dbReference>
<sequence>MNILVIDDDPAMTDLLKLLLQPTNSSVEAAHTGMDGIALAKRNPPDVVLLDLMMPEMDGWQVCKEIRTFSPVPILILSALDNPGMVAAALDAGADDYLIKPIPSGVLIAHINKLIRRKHSEQISINHLLASTSS</sequence>
<dbReference type="PANTHER" id="PTHR48111:SF50">
    <property type="entry name" value="KDP OPERON TRANSCRIPTIONAL REGULATORY PROTEIN KDPE"/>
    <property type="match status" value="1"/>
</dbReference>
<name>A0A0S7B9M5_9CHLR</name>
<accession>A0A0S7B9M5</accession>
<evidence type="ECO:0000313" key="9">
    <source>
        <dbReference type="Proteomes" id="UP000055060"/>
    </source>
</evidence>
<dbReference type="GO" id="GO:0032993">
    <property type="term" value="C:protein-DNA complex"/>
    <property type="evidence" value="ECO:0007669"/>
    <property type="project" value="TreeGrafter"/>
</dbReference>